<dbReference type="EMBL" id="LJSN01000002">
    <property type="protein sequence ID" value="PNE40506.1"/>
    <property type="molecule type" value="Genomic_DNA"/>
</dbReference>
<name>A0A2N8PHQ6_STRNR</name>
<proteinExistence type="predicted"/>
<dbReference type="AlphaFoldDB" id="A0A2N8PHQ6"/>
<feature type="transmembrane region" description="Helical" evidence="1">
    <location>
        <begin position="57"/>
        <end position="78"/>
    </location>
</feature>
<evidence type="ECO:0000256" key="1">
    <source>
        <dbReference type="SAM" id="Phobius"/>
    </source>
</evidence>
<accession>A0A2N8PHQ6</accession>
<gene>
    <name evidence="2" type="ORF">AOB60_06195</name>
</gene>
<keyword evidence="1" id="KW-1133">Transmembrane helix</keyword>
<keyword evidence="1" id="KW-0472">Membrane</keyword>
<protein>
    <submittedName>
        <fullName evidence="2">Uncharacterized protein</fullName>
    </submittedName>
</protein>
<evidence type="ECO:0000313" key="2">
    <source>
        <dbReference type="EMBL" id="PNE40506.1"/>
    </source>
</evidence>
<comment type="caution">
    <text evidence="2">The sequence shown here is derived from an EMBL/GenBank/DDBJ whole genome shotgun (WGS) entry which is preliminary data.</text>
</comment>
<dbReference type="Proteomes" id="UP000236047">
    <property type="component" value="Unassembled WGS sequence"/>
</dbReference>
<organism evidence="2 3">
    <name type="scientific">Streptomyces noursei</name>
    <name type="common">Streptomyces albulus</name>
    <dbReference type="NCBI Taxonomy" id="1971"/>
    <lineage>
        <taxon>Bacteria</taxon>
        <taxon>Bacillati</taxon>
        <taxon>Actinomycetota</taxon>
        <taxon>Actinomycetes</taxon>
        <taxon>Kitasatosporales</taxon>
        <taxon>Streptomycetaceae</taxon>
        <taxon>Streptomyces</taxon>
    </lineage>
</organism>
<keyword evidence="1" id="KW-0812">Transmembrane</keyword>
<feature type="transmembrane region" description="Helical" evidence="1">
    <location>
        <begin position="20"/>
        <end position="45"/>
    </location>
</feature>
<evidence type="ECO:0000313" key="3">
    <source>
        <dbReference type="Proteomes" id="UP000236047"/>
    </source>
</evidence>
<reference evidence="3" key="1">
    <citation type="submission" date="2015-09" db="EMBL/GenBank/DDBJ databases">
        <authorList>
            <person name="Graham D.E."/>
            <person name="Mahan K.M."/>
            <person name="Klingeman D.M."/>
            <person name="Fida T."/>
            <person name="Giannone R.J."/>
            <person name="Hettich R.L."/>
            <person name="Parry R.J."/>
            <person name="Spain J.C."/>
        </authorList>
    </citation>
    <scope>NUCLEOTIDE SEQUENCE [LARGE SCALE GENOMIC DNA]</scope>
    <source>
        <strain evidence="3">JCM 4701</strain>
    </source>
</reference>
<dbReference type="RefSeq" id="WP_073447522.1">
    <property type="nucleotide sequence ID" value="NZ_LJSN01000002.1"/>
</dbReference>
<sequence>MADKDVEQTDERGHLFGPWWADLGTWGGAVALIAFGGLAAAWVHFRLPGTPEEPAAGYHVAAKVIAIGVVAVGCTLLGRRRTRAAAIKETNGQERA</sequence>
<keyword evidence="3" id="KW-1185">Reference proteome</keyword>